<sequence>MEANSFLNDAIYLAENPDIAKAVAEGKYASGREEYEAIGQYQERNGVVFSGTEGNDRIQSSGQKSSVVGVKIKTAKSAGRLITIEAETLGVGELDTLQGSPGRNIFYLGDNATETPQDFYLGNGDQDYALIHFFDPTSEDAIYLAGSPEDYQFETVDSNVQISKNGDLIAIVEGISRLIPDGLFTNKGILLFAPQNAYYARRSQPYFNEPAYLAANSDVKELLDSGEYSSGWDHFMQKGSDEGRQTFFNGVVGNDSFFYPLGNAIVTGMPITEYDPATGAIKTATTGSGDYDHYHGAFGVNRFLVGNAGVDFYVGQGEQDHALIGDFDPKQDELIVAQAIQNYKFEIYEEEFGGEIYPLFQLSTQAGDVIARLEDPELELVQLPSTIPGTYALVSPENERIQQLQASFYEAYYLAANPDVVAAVKQGEYKTGFEQYLKVGQFGESDREIAGLFAGTDGNDTVTGFGSEFLLFGVALTEVDAEQEAYKTGSMGKGEVDTLIGAPGLTTFMIGNDHLLSPETEPAAFYVGNGDADYALIQNFDPLEDFLFTGGTAEDYVFQSVDNNLNISTSDGDLVAVIESGGSLTLKSFTIPERPNGLVLVDATNPILQQLGG</sequence>
<organism evidence="1">
    <name type="scientific">Leptolyngbya sp. NK1-12</name>
    <dbReference type="NCBI Taxonomy" id="2547451"/>
    <lineage>
        <taxon>Bacteria</taxon>
        <taxon>Bacillati</taxon>
        <taxon>Cyanobacteriota</taxon>
        <taxon>Cyanophyceae</taxon>
        <taxon>Leptolyngbyales</taxon>
        <taxon>Leptolyngbyaceae</taxon>
        <taxon>Leptolyngbya group</taxon>
        <taxon>Leptolyngbya</taxon>
    </lineage>
</organism>
<dbReference type="RefSeq" id="WP_316432327.1">
    <property type="nucleotide sequence ID" value="NZ_CP053586.1"/>
</dbReference>
<evidence type="ECO:0000313" key="1">
    <source>
        <dbReference type="EMBL" id="WNZ26126.1"/>
    </source>
</evidence>
<evidence type="ECO:0008006" key="2">
    <source>
        <dbReference type="Google" id="ProtNLM"/>
    </source>
</evidence>
<dbReference type="AlphaFoldDB" id="A0AA96WPI6"/>
<reference evidence="1" key="1">
    <citation type="submission" date="2020-05" db="EMBL/GenBank/DDBJ databases">
        <authorList>
            <person name="Zhu T."/>
            <person name="Keshari N."/>
            <person name="Lu X."/>
        </authorList>
    </citation>
    <scope>NUCLEOTIDE SEQUENCE</scope>
    <source>
        <strain evidence="1">NK1-12</strain>
    </source>
</reference>
<name>A0AA96WPI6_9CYAN</name>
<gene>
    <name evidence="1" type="ORF">HJG54_27070</name>
</gene>
<protein>
    <recommendedName>
        <fullName evidence="2">Calcium-binding protein</fullName>
    </recommendedName>
</protein>
<proteinExistence type="predicted"/>
<dbReference type="EMBL" id="CP053586">
    <property type="protein sequence ID" value="WNZ26126.1"/>
    <property type="molecule type" value="Genomic_DNA"/>
</dbReference>
<accession>A0AA96WPI6</accession>